<keyword evidence="2" id="KW-1185">Reference proteome</keyword>
<comment type="caution">
    <text evidence="1">The sequence shown here is derived from an EMBL/GenBank/DDBJ whole genome shotgun (WGS) entry which is preliminary data.</text>
</comment>
<dbReference type="AlphaFoldDB" id="A0A023D6M2"/>
<reference evidence="1 2" key="2">
    <citation type="journal article" date="2014" name="FEMS Microbiol. Lett.">
        <title>Draft genomic DNA sequence of the facultatively methylotrophic bacterium Acidomonas methanolica type strain MB58.</title>
        <authorList>
            <person name="Higashiura N."/>
            <person name="Hadano H."/>
            <person name="Hirakawa H."/>
            <person name="Matsutani M."/>
            <person name="Takabe S."/>
            <person name="Matsushita K."/>
            <person name="Azuma Y."/>
        </authorList>
    </citation>
    <scope>NUCLEOTIDE SEQUENCE [LARGE SCALE GENOMIC DNA]</scope>
    <source>
        <strain evidence="1 2">MB58</strain>
    </source>
</reference>
<dbReference type="RefSeq" id="WP_132127109.1">
    <property type="nucleotide sequence ID" value="NZ_BAND01000062.1"/>
</dbReference>
<proteinExistence type="predicted"/>
<dbReference type="Pfam" id="PF20131">
    <property type="entry name" value="MC3"/>
    <property type="match status" value="1"/>
</dbReference>
<organism evidence="1 2">
    <name type="scientific">Acidomonas methanolica NBRC 104435</name>
    <dbReference type="NCBI Taxonomy" id="1231351"/>
    <lineage>
        <taxon>Bacteria</taxon>
        <taxon>Pseudomonadati</taxon>
        <taxon>Pseudomonadota</taxon>
        <taxon>Alphaproteobacteria</taxon>
        <taxon>Acetobacterales</taxon>
        <taxon>Acetobacteraceae</taxon>
        <taxon>Acidomonas</taxon>
    </lineage>
</organism>
<name>A0A023D6M2_ACIMT</name>
<dbReference type="EMBL" id="BAND01000062">
    <property type="protein sequence ID" value="GAJ29461.1"/>
    <property type="molecule type" value="Genomic_DNA"/>
</dbReference>
<gene>
    <name evidence="1" type="ORF">Amme_062_003</name>
</gene>
<evidence type="ECO:0000313" key="2">
    <source>
        <dbReference type="Proteomes" id="UP000019760"/>
    </source>
</evidence>
<dbReference type="OrthoDB" id="7059377at2"/>
<protein>
    <submittedName>
        <fullName evidence="1">Uncharacterized protein</fullName>
    </submittedName>
</protein>
<dbReference type="Proteomes" id="UP000019760">
    <property type="component" value="Unassembled WGS sequence"/>
</dbReference>
<accession>A0A023D6M2</accession>
<dbReference type="InterPro" id="IPR045390">
    <property type="entry name" value="ABC-3C_MC3"/>
</dbReference>
<sequence>MSDQASGARPAWSDRPQEEARLLNPAFVGMLLCRMVADYARKAGRPMPIALAFLLVPIVLHRRTREALPKTTVTGVLTWLQEHKDVHITFSGRMRLTRAVTQEALMFAMAHAYLAVDGTALAVGRRRIPASYPRDANHTDETRECVDRAAFVGRWLAGAGTDHTIFAAWGVAP</sequence>
<evidence type="ECO:0000313" key="1">
    <source>
        <dbReference type="EMBL" id="GAJ29461.1"/>
    </source>
</evidence>
<reference evidence="2" key="1">
    <citation type="journal article" date="2014" name="FEMS Microbiol. Lett.">
        <title>Draft Genomic DNA Sequence of the Facultatively Methylotrophic Bacterium Acidomonas methanolica type strain MB58.</title>
        <authorList>
            <person name="Higashiura N."/>
            <person name="Hadano H."/>
            <person name="Hirakawa H."/>
            <person name="Matsutani M."/>
            <person name="Takabe S."/>
            <person name="Matsushita K."/>
            <person name="Azuma Y."/>
        </authorList>
    </citation>
    <scope>NUCLEOTIDE SEQUENCE [LARGE SCALE GENOMIC DNA]</scope>
    <source>
        <strain evidence="2">MB58</strain>
    </source>
</reference>